<accession>A0AAV5TR45</accession>
<dbReference type="EMBL" id="BTSX01000004">
    <property type="protein sequence ID" value="GMS96647.1"/>
    <property type="molecule type" value="Genomic_DNA"/>
</dbReference>
<dbReference type="PANTHER" id="PTHR34401:SF6">
    <property type="entry name" value="DUF19 DOMAIN-CONTAINING PROTEIN"/>
    <property type="match status" value="1"/>
</dbReference>
<protein>
    <submittedName>
        <fullName evidence="1">Uncharacterized protein</fullName>
    </submittedName>
</protein>
<comment type="caution">
    <text evidence="1">The sequence shown here is derived from an EMBL/GenBank/DDBJ whole genome shotgun (WGS) entry which is preliminary data.</text>
</comment>
<sequence length="74" mass="8272">MHKKLNACTKTKGCGIQMPTVDEFFSKLRECTKNNWTINNSLILACQCLAWKNGVKDLQGACVTLGNAYFVDRS</sequence>
<reference evidence="1" key="1">
    <citation type="submission" date="2023-10" db="EMBL/GenBank/DDBJ databases">
        <title>Genome assembly of Pristionchus species.</title>
        <authorList>
            <person name="Yoshida K."/>
            <person name="Sommer R.J."/>
        </authorList>
    </citation>
    <scope>NUCLEOTIDE SEQUENCE</scope>
    <source>
        <strain evidence="1">RS0144</strain>
    </source>
</reference>
<organism evidence="1 2">
    <name type="scientific">Pristionchus entomophagus</name>
    <dbReference type="NCBI Taxonomy" id="358040"/>
    <lineage>
        <taxon>Eukaryota</taxon>
        <taxon>Metazoa</taxon>
        <taxon>Ecdysozoa</taxon>
        <taxon>Nematoda</taxon>
        <taxon>Chromadorea</taxon>
        <taxon>Rhabditida</taxon>
        <taxon>Rhabditina</taxon>
        <taxon>Diplogasteromorpha</taxon>
        <taxon>Diplogasteroidea</taxon>
        <taxon>Neodiplogasteridae</taxon>
        <taxon>Pristionchus</taxon>
    </lineage>
</organism>
<dbReference type="PANTHER" id="PTHR34401">
    <property type="entry name" value="PROTEIN CBG12388-RELATED"/>
    <property type="match status" value="1"/>
</dbReference>
<keyword evidence="2" id="KW-1185">Reference proteome</keyword>
<gene>
    <name evidence="1" type="ORF">PENTCL1PPCAC_18822</name>
</gene>
<proteinExistence type="predicted"/>
<evidence type="ECO:0000313" key="2">
    <source>
        <dbReference type="Proteomes" id="UP001432027"/>
    </source>
</evidence>
<dbReference type="AlphaFoldDB" id="A0AAV5TR45"/>
<evidence type="ECO:0000313" key="1">
    <source>
        <dbReference type="EMBL" id="GMS96647.1"/>
    </source>
</evidence>
<dbReference type="Proteomes" id="UP001432027">
    <property type="component" value="Unassembled WGS sequence"/>
</dbReference>
<name>A0AAV5TR45_9BILA</name>